<proteinExistence type="predicted"/>
<dbReference type="Proteomes" id="UP001150830">
    <property type="component" value="Unassembled WGS sequence"/>
</dbReference>
<organism evidence="2 3">
    <name type="scientific">Parathalassolituus penaei</name>
    <dbReference type="NCBI Taxonomy" id="2997323"/>
    <lineage>
        <taxon>Bacteria</taxon>
        <taxon>Pseudomonadati</taxon>
        <taxon>Pseudomonadota</taxon>
        <taxon>Gammaproteobacteria</taxon>
        <taxon>Oceanospirillales</taxon>
        <taxon>Oceanospirillaceae</taxon>
        <taxon>Parathalassolituus</taxon>
    </lineage>
</organism>
<evidence type="ECO:0000313" key="2">
    <source>
        <dbReference type="EMBL" id="MCY0967138.1"/>
    </source>
</evidence>
<gene>
    <name evidence="2" type="ORF">OUO13_18315</name>
</gene>
<name>A0A9X3EQP8_9GAMM</name>
<feature type="domain" description="Helix-turn-helix" evidence="1">
    <location>
        <begin position="27"/>
        <end position="77"/>
    </location>
</feature>
<dbReference type="InterPro" id="IPR009061">
    <property type="entry name" value="DNA-bd_dom_put_sf"/>
</dbReference>
<dbReference type="RefSeq" id="WP_283175346.1">
    <property type="nucleotide sequence ID" value="NZ_JAPNOA010000059.1"/>
</dbReference>
<dbReference type="InterPro" id="IPR041657">
    <property type="entry name" value="HTH_17"/>
</dbReference>
<reference evidence="2" key="1">
    <citation type="submission" date="2022-11" db="EMBL/GenBank/DDBJ databases">
        <title>Parathalassolutuus dongxingensis gen. nov., sp. nov., a novel member of family Oceanospirillaceae isolated from a coastal shrimp pond in Guangxi, China.</title>
        <authorList>
            <person name="Chen H."/>
        </authorList>
    </citation>
    <scope>NUCLEOTIDE SEQUENCE</scope>
    <source>
        <strain evidence="2">G-43</strain>
    </source>
</reference>
<protein>
    <submittedName>
        <fullName evidence="2">Helix-turn-helix domain-containing protein</fullName>
    </submittedName>
</protein>
<evidence type="ECO:0000313" key="3">
    <source>
        <dbReference type="Proteomes" id="UP001150830"/>
    </source>
</evidence>
<dbReference type="InterPro" id="IPR010093">
    <property type="entry name" value="SinI_DNA-bd"/>
</dbReference>
<keyword evidence="3" id="KW-1185">Reference proteome</keyword>
<accession>A0A9X3EQP8</accession>
<dbReference type="GO" id="GO:0003677">
    <property type="term" value="F:DNA binding"/>
    <property type="evidence" value="ECO:0007669"/>
    <property type="project" value="InterPro"/>
</dbReference>
<dbReference type="NCBIfam" id="TIGR01764">
    <property type="entry name" value="excise"/>
    <property type="match status" value="1"/>
</dbReference>
<evidence type="ECO:0000259" key="1">
    <source>
        <dbReference type="Pfam" id="PF12728"/>
    </source>
</evidence>
<dbReference type="AlphaFoldDB" id="A0A9X3EQP8"/>
<sequence length="205" mass="22878">MQRPKPIYTEWEAITGLGNDVRLKQALTTGEVAKYCGVNFRTVIRWIERGHLEAYKLPGRGDNRIPLSGFIAFLQNNQMPVPEELRGQGRTLLILSEQDEIGAEIAACTRRAGWEPMVTTDPMQFGFICASQQPSAVVVTSAASQHSVNRIRKESDNPDLVCILVSPHAATASMQEGWFRVVWPLEQKRFTGILEQPDPEGETSN</sequence>
<dbReference type="SUPFAM" id="SSF46955">
    <property type="entry name" value="Putative DNA-binding domain"/>
    <property type="match status" value="1"/>
</dbReference>
<comment type="caution">
    <text evidence="2">The sequence shown here is derived from an EMBL/GenBank/DDBJ whole genome shotgun (WGS) entry which is preliminary data.</text>
</comment>
<dbReference type="Pfam" id="PF12728">
    <property type="entry name" value="HTH_17"/>
    <property type="match status" value="1"/>
</dbReference>
<dbReference type="EMBL" id="JAPNOA010000059">
    <property type="protein sequence ID" value="MCY0967138.1"/>
    <property type="molecule type" value="Genomic_DNA"/>
</dbReference>